<dbReference type="GO" id="GO:0016829">
    <property type="term" value="F:lyase activity"/>
    <property type="evidence" value="ECO:0007669"/>
    <property type="project" value="InterPro"/>
</dbReference>
<accession>A0A1G9RU10</accession>
<proteinExistence type="predicted"/>
<dbReference type="GO" id="GO:0030313">
    <property type="term" value="C:cell envelope"/>
    <property type="evidence" value="ECO:0007669"/>
    <property type="project" value="UniProtKB-SubCell"/>
</dbReference>
<dbReference type="STRING" id="482461.SAMN05216244_2138"/>
<dbReference type="Gene3D" id="2.60.40.10">
    <property type="entry name" value="Immunoglobulins"/>
    <property type="match status" value="1"/>
</dbReference>
<evidence type="ECO:0000259" key="2">
    <source>
        <dbReference type="Pfam" id="PF07940"/>
    </source>
</evidence>
<dbReference type="InterPro" id="IPR012364">
    <property type="entry name" value="Oligosacch_lyase"/>
</dbReference>
<dbReference type="EMBL" id="FNHF01000002">
    <property type="protein sequence ID" value="SDM26721.1"/>
    <property type="molecule type" value="Genomic_DNA"/>
</dbReference>
<dbReference type="Pfam" id="PF07940">
    <property type="entry name" value="Hepar_II_III_C"/>
    <property type="match status" value="1"/>
</dbReference>
<evidence type="ECO:0000259" key="3">
    <source>
        <dbReference type="Pfam" id="PF16332"/>
    </source>
</evidence>
<evidence type="ECO:0000313" key="5">
    <source>
        <dbReference type="Proteomes" id="UP000182347"/>
    </source>
</evidence>
<dbReference type="InterPro" id="IPR013783">
    <property type="entry name" value="Ig-like_fold"/>
</dbReference>
<dbReference type="Gene3D" id="1.50.10.100">
    <property type="entry name" value="Chondroitin AC/alginate lyase"/>
    <property type="match status" value="1"/>
</dbReference>
<dbReference type="InterPro" id="IPR012480">
    <property type="entry name" value="Hepar_II_III_C"/>
</dbReference>
<evidence type="ECO:0000313" key="4">
    <source>
        <dbReference type="EMBL" id="SDM26721.1"/>
    </source>
</evidence>
<comment type="subcellular location">
    <subcellularLocation>
        <location evidence="1">Cell envelope</location>
    </subcellularLocation>
</comment>
<name>A0A1G9RU10_9BACI</name>
<dbReference type="SUPFAM" id="SSF48230">
    <property type="entry name" value="Chondroitin AC/alginate lyase"/>
    <property type="match status" value="1"/>
</dbReference>
<gene>
    <name evidence="4" type="ORF">SAMN05216244_2138</name>
</gene>
<dbReference type="Gene3D" id="2.70.98.70">
    <property type="match status" value="1"/>
</dbReference>
<protein>
    <submittedName>
        <fullName evidence="4">Heparinase II/III-like protein</fullName>
    </submittedName>
</protein>
<feature type="domain" description="Heparinase II/III-like C-terminal" evidence="2">
    <location>
        <begin position="487"/>
        <end position="667"/>
    </location>
</feature>
<dbReference type="Pfam" id="PF16332">
    <property type="entry name" value="DUF4962"/>
    <property type="match status" value="1"/>
</dbReference>
<evidence type="ECO:0000256" key="1">
    <source>
        <dbReference type="ARBA" id="ARBA00004196"/>
    </source>
</evidence>
<dbReference type="InterPro" id="IPR032518">
    <property type="entry name" value="HepII_N"/>
</dbReference>
<dbReference type="AlphaFoldDB" id="A0A1G9RU10"/>
<organism evidence="4 5">
    <name type="scientific">Sediminibacillus halophilus</name>
    <dbReference type="NCBI Taxonomy" id="482461"/>
    <lineage>
        <taxon>Bacteria</taxon>
        <taxon>Bacillati</taxon>
        <taxon>Bacillota</taxon>
        <taxon>Bacilli</taxon>
        <taxon>Bacillales</taxon>
        <taxon>Bacillaceae</taxon>
        <taxon>Sediminibacillus</taxon>
    </lineage>
</organism>
<keyword evidence="5" id="KW-1185">Reference proteome</keyword>
<feature type="domain" description="Heparinase II N-terminal" evidence="3">
    <location>
        <begin position="44"/>
        <end position="453"/>
    </location>
</feature>
<dbReference type="InterPro" id="IPR008929">
    <property type="entry name" value="Chondroitin_lyas"/>
</dbReference>
<sequence>MKETLFKLYQPESGTLNVPYQPDEQTRIIENPPRFTWMPAKLEDDFYVLQISPDTGFTQENTWTYQSIPHNLFTPDRPLPSGTYFWRYALLDKEQNQVSDWSKVRRFTISEDLPETPLPAREIRYKEVSTARPRLWLTEETLSDFRSCLSADPDYCHWKNFYQHSVEPFLTMPLIPEPEPYPNHQRTAKLWRKMYMDCQQVLHAIRHLSVAGVILKDEQILAKAKEWLLHTANWNPNGPTSRDYNDEAAFRIVGALSWGYDWLLPYLSEDETDFVKKQLFIRTEQVAFHVIERSKIHQVPYDSHAVRALSSVLVPAGIALFDDVPEAREWLDYTLEYYSGLYTPWGGADGGWAEGPHYWMTGMAYVIEAMNLLKNFNGYNLYQRPFFQNTGDFPLYVYPPDTNRASFGDHANLGDLPGLKVGFNIRQFAGVTGNPYYQWYYEQTRKYDADPYEKFYNKGWWDFHFDEMMYLHDYPEVKAKAPSDISPVKWFKDVGWAAVHSRMDDPDEHIMYLTKSSPYGSISHSHGDQNAFILHAFGDPLAIHSGYYVAFNSTMHSNWRRQTISKNAILIDGKGQYAGKDKFLAKDACGQIETVEQKKNYAYIRGDATAAYQHDVPYLLHYMRETYFVDDSYFVIVDTVNLEQDAEIDWLLHSLQEMELSHQSFVVKGEKAALEGRFVHCSSGELTLNQYNDFPGVNLDELEGSPIHWRLQARTRPASQHRIVTLLHPMKKMEPAYVSYFIDDQGFSQQYYFTKDGKTFRLELPKDF</sequence>
<dbReference type="Proteomes" id="UP000182347">
    <property type="component" value="Unassembled WGS sequence"/>
</dbReference>
<reference evidence="5" key="1">
    <citation type="submission" date="2016-10" db="EMBL/GenBank/DDBJ databases">
        <authorList>
            <person name="Varghese N."/>
            <person name="Submissions S."/>
        </authorList>
    </citation>
    <scope>NUCLEOTIDE SEQUENCE [LARGE SCALE GENOMIC DNA]</scope>
    <source>
        <strain evidence="5">CGMCC 1.6199</strain>
    </source>
</reference>
<dbReference type="PIRSF" id="PIRSF034409">
    <property type="entry name" value="Oligosach_lyase"/>
    <property type="match status" value="1"/>
</dbReference>